<sequence length="250" mass="28486">VATQYLSFNIVVAANAILGSASLHNVRGSEHDLDLLPPSHDWRNRKGVLVDSRNQGECGSCWAFSITHAIQASLKLKRGWSVKVSKQELLDCINREEDGSLLTLDTAYKYITTYGISLEKHYPYVSHQDSRFRPCRRTGGNRIHISGFVTLKMDERFLMKEVLERPITVGLCAGVELSEYIKGDIFDKETCHVEHPTLPDEYIEVSEPNHSVLLVGYDTRGKIPYWILQNSWGRHWGIKDFFSQGEILTY</sequence>
<name>A0A2K3LRH0_TRIPR</name>
<comment type="similarity">
    <text evidence="1">Belongs to the peptidase C1 family.</text>
</comment>
<dbReference type="InterPro" id="IPR000668">
    <property type="entry name" value="Peptidase_C1A_C"/>
</dbReference>
<gene>
    <name evidence="7" type="ORF">L195_g037152</name>
</gene>
<evidence type="ECO:0000256" key="5">
    <source>
        <dbReference type="ARBA" id="ARBA00023157"/>
    </source>
</evidence>
<dbReference type="SMART" id="SM00645">
    <property type="entry name" value="Pept_C1"/>
    <property type="match status" value="1"/>
</dbReference>
<dbReference type="SUPFAM" id="SSF54001">
    <property type="entry name" value="Cysteine proteinases"/>
    <property type="match status" value="1"/>
</dbReference>
<evidence type="ECO:0000256" key="2">
    <source>
        <dbReference type="ARBA" id="ARBA00022670"/>
    </source>
</evidence>
<reference evidence="7 8" key="2">
    <citation type="journal article" date="2017" name="Front. Plant Sci.">
        <title>Gene Classification and Mining of Molecular Markers Useful in Red Clover (Trifolium pratense) Breeding.</title>
        <authorList>
            <person name="Istvanek J."/>
            <person name="Dluhosova J."/>
            <person name="Dluhos P."/>
            <person name="Patkova L."/>
            <person name="Nedelnik J."/>
            <person name="Repkova J."/>
        </authorList>
    </citation>
    <scope>NUCLEOTIDE SEQUENCE [LARGE SCALE GENOMIC DNA]</scope>
    <source>
        <strain evidence="8">cv. Tatra</strain>
        <tissue evidence="7">Young leaves</tissue>
    </source>
</reference>
<dbReference type="EMBL" id="ASHM01039309">
    <property type="protein sequence ID" value="PNX81136.1"/>
    <property type="molecule type" value="Genomic_DNA"/>
</dbReference>
<dbReference type="GO" id="GO:0008234">
    <property type="term" value="F:cysteine-type peptidase activity"/>
    <property type="evidence" value="ECO:0007669"/>
    <property type="project" value="UniProtKB-KW"/>
</dbReference>
<dbReference type="Gene3D" id="3.90.70.10">
    <property type="entry name" value="Cysteine proteinases"/>
    <property type="match status" value="1"/>
</dbReference>
<dbReference type="InterPro" id="IPR039417">
    <property type="entry name" value="Peptidase_C1A_papain-like"/>
</dbReference>
<feature type="domain" description="Peptidase C1A papain C-terminal" evidence="6">
    <location>
        <begin position="36"/>
        <end position="246"/>
    </location>
</feature>
<keyword evidence="4" id="KW-0788">Thiol protease</keyword>
<reference evidence="7 8" key="1">
    <citation type="journal article" date="2014" name="Am. J. Bot.">
        <title>Genome assembly and annotation for red clover (Trifolium pratense; Fabaceae).</title>
        <authorList>
            <person name="Istvanek J."/>
            <person name="Jaros M."/>
            <person name="Krenek A."/>
            <person name="Repkova J."/>
        </authorList>
    </citation>
    <scope>NUCLEOTIDE SEQUENCE [LARGE SCALE GENOMIC DNA]</scope>
    <source>
        <strain evidence="8">cv. Tatra</strain>
        <tissue evidence="7">Young leaves</tissue>
    </source>
</reference>
<proteinExistence type="inferred from homology"/>
<feature type="non-terminal residue" evidence="7">
    <location>
        <position position="1"/>
    </location>
</feature>
<dbReference type="GO" id="GO:0006508">
    <property type="term" value="P:proteolysis"/>
    <property type="evidence" value="ECO:0007669"/>
    <property type="project" value="UniProtKB-KW"/>
</dbReference>
<dbReference type="Pfam" id="PF00112">
    <property type="entry name" value="Peptidase_C1"/>
    <property type="match status" value="1"/>
</dbReference>
<evidence type="ECO:0000256" key="3">
    <source>
        <dbReference type="ARBA" id="ARBA00022801"/>
    </source>
</evidence>
<dbReference type="CDD" id="cd02248">
    <property type="entry name" value="Peptidase_C1A"/>
    <property type="match status" value="1"/>
</dbReference>
<keyword evidence="2" id="KW-0645">Protease</keyword>
<dbReference type="InterPro" id="IPR038765">
    <property type="entry name" value="Papain-like_cys_pep_sf"/>
</dbReference>
<dbReference type="STRING" id="57577.A0A2K3LRH0"/>
<comment type="caution">
    <text evidence="7">The sequence shown here is derived from an EMBL/GenBank/DDBJ whole genome shotgun (WGS) entry which is preliminary data.</text>
</comment>
<evidence type="ECO:0000259" key="6">
    <source>
        <dbReference type="SMART" id="SM00645"/>
    </source>
</evidence>
<dbReference type="AlphaFoldDB" id="A0A2K3LRH0"/>
<keyword evidence="5" id="KW-1015">Disulfide bond</keyword>
<keyword evidence="3" id="KW-0378">Hydrolase</keyword>
<dbReference type="InterPro" id="IPR013128">
    <property type="entry name" value="Peptidase_C1A"/>
</dbReference>
<evidence type="ECO:0000313" key="7">
    <source>
        <dbReference type="EMBL" id="PNX81136.1"/>
    </source>
</evidence>
<evidence type="ECO:0000256" key="4">
    <source>
        <dbReference type="ARBA" id="ARBA00022807"/>
    </source>
</evidence>
<evidence type="ECO:0000313" key="8">
    <source>
        <dbReference type="Proteomes" id="UP000236291"/>
    </source>
</evidence>
<dbReference type="Proteomes" id="UP000236291">
    <property type="component" value="Unassembled WGS sequence"/>
</dbReference>
<dbReference type="PANTHER" id="PTHR12411">
    <property type="entry name" value="CYSTEINE PROTEASE FAMILY C1-RELATED"/>
    <property type="match status" value="1"/>
</dbReference>
<accession>A0A2K3LRH0</accession>
<protein>
    <submittedName>
        <fullName evidence="7">Cathepsin b-like protein</fullName>
    </submittedName>
</protein>
<evidence type="ECO:0000256" key="1">
    <source>
        <dbReference type="ARBA" id="ARBA00008455"/>
    </source>
</evidence>
<organism evidence="7 8">
    <name type="scientific">Trifolium pratense</name>
    <name type="common">Red clover</name>
    <dbReference type="NCBI Taxonomy" id="57577"/>
    <lineage>
        <taxon>Eukaryota</taxon>
        <taxon>Viridiplantae</taxon>
        <taxon>Streptophyta</taxon>
        <taxon>Embryophyta</taxon>
        <taxon>Tracheophyta</taxon>
        <taxon>Spermatophyta</taxon>
        <taxon>Magnoliopsida</taxon>
        <taxon>eudicotyledons</taxon>
        <taxon>Gunneridae</taxon>
        <taxon>Pentapetalae</taxon>
        <taxon>rosids</taxon>
        <taxon>fabids</taxon>
        <taxon>Fabales</taxon>
        <taxon>Fabaceae</taxon>
        <taxon>Papilionoideae</taxon>
        <taxon>50 kb inversion clade</taxon>
        <taxon>NPAAA clade</taxon>
        <taxon>Hologalegina</taxon>
        <taxon>IRL clade</taxon>
        <taxon>Trifolieae</taxon>
        <taxon>Trifolium</taxon>
    </lineage>
</organism>
<dbReference type="PRINTS" id="PR00705">
    <property type="entry name" value="PAPAIN"/>
</dbReference>